<dbReference type="Proteomes" id="UP001174934">
    <property type="component" value="Unassembled WGS sequence"/>
</dbReference>
<feature type="compositionally biased region" description="Low complexity" evidence="1">
    <location>
        <begin position="89"/>
        <end position="109"/>
    </location>
</feature>
<name>A0AA39WLW2_9PEZI</name>
<proteinExistence type="predicted"/>
<feature type="region of interest" description="Disordered" evidence="1">
    <location>
        <begin position="443"/>
        <end position="467"/>
    </location>
</feature>
<comment type="caution">
    <text evidence="2">The sequence shown here is derived from an EMBL/GenBank/DDBJ whole genome shotgun (WGS) entry which is preliminary data.</text>
</comment>
<feature type="compositionally biased region" description="Acidic residues" evidence="1">
    <location>
        <begin position="512"/>
        <end position="530"/>
    </location>
</feature>
<organism evidence="2 3">
    <name type="scientific">Bombardia bombarda</name>
    <dbReference type="NCBI Taxonomy" id="252184"/>
    <lineage>
        <taxon>Eukaryota</taxon>
        <taxon>Fungi</taxon>
        <taxon>Dikarya</taxon>
        <taxon>Ascomycota</taxon>
        <taxon>Pezizomycotina</taxon>
        <taxon>Sordariomycetes</taxon>
        <taxon>Sordariomycetidae</taxon>
        <taxon>Sordariales</taxon>
        <taxon>Lasiosphaeriaceae</taxon>
        <taxon>Bombardia</taxon>
    </lineage>
</organism>
<feature type="compositionally biased region" description="Low complexity" evidence="1">
    <location>
        <begin position="502"/>
        <end position="511"/>
    </location>
</feature>
<evidence type="ECO:0000313" key="3">
    <source>
        <dbReference type="Proteomes" id="UP001174934"/>
    </source>
</evidence>
<gene>
    <name evidence="2" type="ORF">B0T17DRAFT_311499</name>
</gene>
<sequence length="609" mass="66763">MRTLGSMLAETYNTWLRSVSSCCGRDDEKSHHFSATTTTEKPVAVLQNQPAFIPPPSAEPLWSSEQTYEKTLERERERGRSTTRRRSASRGSTTSRTRWLSRSSSTSRRPQISGPSDFRHLHSTSFQAPGQVHQRPVSFRPLELSIFMPDNHLSPLLPHFDDDKQSEDYITPPPPVHSASGRWGGSSSSATLTNDRSYSQMSFHLPRRHGREGSNISASLNEITPPRIPLKSRARAYTAPSPEKIVERIASAMLEKERLQAEIDSIIERQSIYISSRPGTAHESRDFGEPMPSIPALPAAAPSFAERLSNDAGSRRPHTAPSSQLATTTPPPFTMPTQQQQDKSPLALAVAAFNSHPPHVSASTTTNTNMATTSTSTFHSRIREHSNSPNPLANQNRAAPIRAERDRPLVLAPPLPLVLRPPLRKKKSFSRVSNWLFFNPTANGGNNTNNSNSGNHPQNPHQRGISLDSVTNLPRNVKSGEGFYQPHYNHYDADMAEQMSVSVETVSSTWETDSEEGEGEGDDDDDDDDEGSKTVPTTVTEVGGSSPVVIQNTPKRTPVIEGGPVFAASSSSPRVVTPLRGDLKTGMEMDVTPTRVGRGPRPQSVGVAF</sequence>
<feature type="compositionally biased region" description="Low complexity" evidence="1">
    <location>
        <begin position="290"/>
        <end position="305"/>
    </location>
</feature>
<feature type="region of interest" description="Disordered" evidence="1">
    <location>
        <begin position="277"/>
        <end position="344"/>
    </location>
</feature>
<feature type="region of interest" description="Disordered" evidence="1">
    <location>
        <begin position="562"/>
        <end position="609"/>
    </location>
</feature>
<feature type="region of interest" description="Disordered" evidence="1">
    <location>
        <begin position="50"/>
        <end position="134"/>
    </location>
</feature>
<evidence type="ECO:0000256" key="1">
    <source>
        <dbReference type="SAM" id="MobiDB-lite"/>
    </source>
</evidence>
<dbReference type="AlphaFoldDB" id="A0AA39WLW2"/>
<feature type="compositionally biased region" description="Low complexity" evidence="1">
    <location>
        <begin position="443"/>
        <end position="461"/>
    </location>
</feature>
<feature type="region of interest" description="Disordered" evidence="1">
    <location>
        <begin position="357"/>
        <end position="395"/>
    </location>
</feature>
<protein>
    <submittedName>
        <fullName evidence="2">Uncharacterized protein</fullName>
    </submittedName>
</protein>
<reference evidence="2" key="1">
    <citation type="submission" date="2023-06" db="EMBL/GenBank/DDBJ databases">
        <title>Genome-scale phylogeny and comparative genomics of the fungal order Sordariales.</title>
        <authorList>
            <consortium name="Lawrence Berkeley National Laboratory"/>
            <person name="Hensen N."/>
            <person name="Bonometti L."/>
            <person name="Westerberg I."/>
            <person name="Brannstrom I.O."/>
            <person name="Guillou S."/>
            <person name="Cros-Aarteil S."/>
            <person name="Calhoun S."/>
            <person name="Haridas S."/>
            <person name="Kuo A."/>
            <person name="Mondo S."/>
            <person name="Pangilinan J."/>
            <person name="Riley R."/>
            <person name="LaButti K."/>
            <person name="Andreopoulos B."/>
            <person name="Lipzen A."/>
            <person name="Chen C."/>
            <person name="Yanf M."/>
            <person name="Daum C."/>
            <person name="Ng V."/>
            <person name="Clum A."/>
            <person name="Steindorff A."/>
            <person name="Ohm R."/>
            <person name="Martin F."/>
            <person name="Silar P."/>
            <person name="Natvig D."/>
            <person name="Lalanne C."/>
            <person name="Gautier V."/>
            <person name="Ament-velasquez S.L."/>
            <person name="Kruys A."/>
            <person name="Hutchinson M.I."/>
            <person name="Powell A.J."/>
            <person name="Barry K."/>
            <person name="Miller A.N."/>
            <person name="Grigoriev I.V."/>
            <person name="Debuchy R."/>
            <person name="Gladieux P."/>
            <person name="Thoren M.H."/>
            <person name="Johannesson H."/>
        </authorList>
    </citation>
    <scope>NUCLEOTIDE SEQUENCE</scope>
    <source>
        <strain evidence="2">SMH3391-2</strain>
    </source>
</reference>
<feature type="compositionally biased region" description="Low complexity" evidence="1">
    <location>
        <begin position="361"/>
        <end position="377"/>
    </location>
</feature>
<feature type="compositionally biased region" description="Low complexity" evidence="1">
    <location>
        <begin position="178"/>
        <end position="190"/>
    </location>
</feature>
<evidence type="ECO:0000313" key="2">
    <source>
        <dbReference type="EMBL" id="KAK0617818.1"/>
    </source>
</evidence>
<feature type="region of interest" description="Disordered" evidence="1">
    <location>
        <begin position="174"/>
        <end position="195"/>
    </location>
</feature>
<keyword evidence="3" id="KW-1185">Reference proteome</keyword>
<dbReference type="EMBL" id="JAULSR010000005">
    <property type="protein sequence ID" value="KAK0617818.1"/>
    <property type="molecule type" value="Genomic_DNA"/>
</dbReference>
<feature type="region of interest" description="Disordered" evidence="1">
    <location>
        <begin position="502"/>
        <end position="544"/>
    </location>
</feature>
<accession>A0AA39WLW2</accession>
<feature type="compositionally biased region" description="Basic and acidic residues" evidence="1">
    <location>
        <begin position="67"/>
        <end position="80"/>
    </location>
</feature>